<dbReference type="InParanoid" id="B4D230"/>
<proteinExistence type="predicted"/>
<keyword evidence="2" id="KW-1185">Reference proteome</keyword>
<reference evidence="1 2" key="1">
    <citation type="journal article" date="2011" name="J. Bacteriol.">
        <title>Genome sequence of Chthoniobacter flavus Ellin428, an aerobic heterotrophic soil bacterium.</title>
        <authorList>
            <person name="Kant R."/>
            <person name="van Passel M.W."/>
            <person name="Palva A."/>
            <person name="Lucas S."/>
            <person name="Lapidus A."/>
            <person name="Glavina Del Rio T."/>
            <person name="Dalin E."/>
            <person name="Tice H."/>
            <person name="Bruce D."/>
            <person name="Goodwin L."/>
            <person name="Pitluck S."/>
            <person name="Larimer F.W."/>
            <person name="Land M.L."/>
            <person name="Hauser L."/>
            <person name="Sangwan P."/>
            <person name="de Vos W.M."/>
            <person name="Janssen P.H."/>
            <person name="Smidt H."/>
        </authorList>
    </citation>
    <scope>NUCLEOTIDE SEQUENCE [LARGE SCALE GENOMIC DNA]</scope>
    <source>
        <strain evidence="1 2">Ellin428</strain>
    </source>
</reference>
<evidence type="ECO:0000313" key="2">
    <source>
        <dbReference type="Proteomes" id="UP000005824"/>
    </source>
</evidence>
<gene>
    <name evidence="1" type="ORF">CfE428DRAFT_3197</name>
</gene>
<protein>
    <submittedName>
        <fullName evidence="1">Uncharacterized protein</fullName>
    </submittedName>
</protein>
<dbReference type="Proteomes" id="UP000005824">
    <property type="component" value="Unassembled WGS sequence"/>
</dbReference>
<dbReference type="AlphaFoldDB" id="B4D230"/>
<comment type="caution">
    <text evidence="1">The sequence shown here is derived from an EMBL/GenBank/DDBJ whole genome shotgun (WGS) entry which is preliminary data.</text>
</comment>
<accession>B4D230</accession>
<organism evidence="1 2">
    <name type="scientific">Chthoniobacter flavus Ellin428</name>
    <dbReference type="NCBI Taxonomy" id="497964"/>
    <lineage>
        <taxon>Bacteria</taxon>
        <taxon>Pseudomonadati</taxon>
        <taxon>Verrucomicrobiota</taxon>
        <taxon>Spartobacteria</taxon>
        <taxon>Chthoniobacterales</taxon>
        <taxon>Chthoniobacteraceae</taxon>
        <taxon>Chthoniobacter</taxon>
    </lineage>
</organism>
<dbReference type="STRING" id="497964.CfE428DRAFT_3197"/>
<evidence type="ECO:0000313" key="1">
    <source>
        <dbReference type="EMBL" id="EDY19512.1"/>
    </source>
</evidence>
<dbReference type="EMBL" id="ABVL01000008">
    <property type="protein sequence ID" value="EDY19512.1"/>
    <property type="molecule type" value="Genomic_DNA"/>
</dbReference>
<sequence length="64" mass="6731" precursor="true">MSAPTPWKLWHTVQVVVKSCLPCSALPFPSTVGSSLAMVSFFALASGFNSSNNLVARLATSLFG</sequence>
<name>B4D230_9BACT</name>